<sequence length="154" mass="17591">MKKKYIVILIMIIVIIAVTSSTLILINKNKKDKYDAIKYGKAEFVTSMKDINKDLPTIILFKSAMVKKSFYAERNLKFLHDDYGNQFNIVHANSDSLDNQEAIDLAKKYDVVGVPTLVALDRNGKLIEKKEDVFSKEGIEKILKDMGVNFNEKQ</sequence>
<dbReference type="Proteomes" id="UP000783390">
    <property type="component" value="Unassembled WGS sequence"/>
</dbReference>
<dbReference type="RefSeq" id="WP_209797166.1">
    <property type="nucleotide sequence ID" value="NZ_JAGGJZ010000005.1"/>
</dbReference>
<dbReference type="Gene3D" id="3.40.30.10">
    <property type="entry name" value="Glutaredoxin"/>
    <property type="match status" value="1"/>
</dbReference>
<gene>
    <name evidence="2" type="ORF">J2Z53_001830</name>
</gene>
<evidence type="ECO:0000313" key="2">
    <source>
        <dbReference type="EMBL" id="MBP1890240.1"/>
    </source>
</evidence>
<proteinExistence type="predicted"/>
<comment type="caution">
    <text evidence="2">The sequence shown here is derived from an EMBL/GenBank/DDBJ whole genome shotgun (WGS) entry which is preliminary data.</text>
</comment>
<feature type="transmembrane region" description="Helical" evidence="1">
    <location>
        <begin position="6"/>
        <end position="26"/>
    </location>
</feature>
<keyword evidence="3" id="KW-1185">Reference proteome</keyword>
<protein>
    <submittedName>
        <fullName evidence="2">Thioredoxin-related protein</fullName>
    </submittedName>
</protein>
<evidence type="ECO:0000256" key="1">
    <source>
        <dbReference type="SAM" id="Phobius"/>
    </source>
</evidence>
<dbReference type="InterPro" id="IPR036249">
    <property type="entry name" value="Thioredoxin-like_sf"/>
</dbReference>
<dbReference type="EMBL" id="JAGGJZ010000005">
    <property type="protein sequence ID" value="MBP1890240.1"/>
    <property type="molecule type" value="Genomic_DNA"/>
</dbReference>
<evidence type="ECO:0000313" key="3">
    <source>
        <dbReference type="Proteomes" id="UP000783390"/>
    </source>
</evidence>
<dbReference type="SUPFAM" id="SSF52833">
    <property type="entry name" value="Thioredoxin-like"/>
    <property type="match status" value="1"/>
</dbReference>
<keyword evidence="1" id="KW-0472">Membrane</keyword>
<name>A0ABS4F1V5_9CLOT</name>
<accession>A0ABS4F1V5</accession>
<reference evidence="2 3" key="1">
    <citation type="submission" date="2021-03" db="EMBL/GenBank/DDBJ databases">
        <title>Genomic Encyclopedia of Type Strains, Phase IV (KMG-IV): sequencing the most valuable type-strain genomes for metagenomic binning, comparative biology and taxonomic classification.</title>
        <authorList>
            <person name="Goeker M."/>
        </authorList>
    </citation>
    <scope>NUCLEOTIDE SEQUENCE [LARGE SCALE GENOMIC DNA]</scope>
    <source>
        <strain evidence="2 3">DSM 3984</strain>
    </source>
</reference>
<organism evidence="2 3">
    <name type="scientific">Clostridium moniliforme</name>
    <dbReference type="NCBI Taxonomy" id="39489"/>
    <lineage>
        <taxon>Bacteria</taxon>
        <taxon>Bacillati</taxon>
        <taxon>Bacillota</taxon>
        <taxon>Clostridia</taxon>
        <taxon>Eubacteriales</taxon>
        <taxon>Clostridiaceae</taxon>
        <taxon>Clostridium</taxon>
    </lineage>
</organism>
<dbReference type="CDD" id="cd02947">
    <property type="entry name" value="TRX_family"/>
    <property type="match status" value="1"/>
</dbReference>
<keyword evidence="1" id="KW-1133">Transmembrane helix</keyword>
<keyword evidence="1" id="KW-0812">Transmembrane</keyword>